<gene>
    <name evidence="9" type="ORF">MNBD_UNCLBAC01-2066</name>
</gene>
<comment type="pathway">
    <text evidence="3">Carbohydrate degradation; pentose phosphate pathway.</text>
</comment>
<keyword evidence="5" id="KW-0963">Cytoplasm</keyword>
<sequence>MSNSTIQQLADYGQSIWLDYISRSLLETDKLKNLIKDGLRGMTSNPSIFNQAIGSSNDYDEKISQLKSEGKSTFEIYDALTIQDIQDATDIFKGVYESTNALDGYVSLEINPQLANDAQVSIKEGLRLYKEVNRPNVMIKVPATSEGYPVIEELTAQGINVNATLIFSLAQYEQTVLAYLRGLKRLAQTTDDLSKVHSVASVFISRIDAAVDKLIEDEVAKDADDSHKARLLTLCGRAAVANSRIIFEKSKEMFSSQEFQDLITKKANIQRVLWASTGTKNPDYSDVKYVTELIASPTVNTLPAKTLMAFLDHGEVKGAFDYDFSEAQECIDALAMAGIDVDQVCQQLLEAGVVAFEKAFEELFDSIVKKAEQFSAV</sequence>
<comment type="function">
    <text evidence="1">Transaldolase is important for the balance of metabolites in the pentose-phosphate pathway.</text>
</comment>
<accession>A0A3B1CWS3</accession>
<dbReference type="UniPathway" id="UPA00115"/>
<dbReference type="HAMAP" id="MF_00493">
    <property type="entry name" value="Transaldolase_2"/>
    <property type="match status" value="1"/>
</dbReference>
<proteinExistence type="inferred from homology"/>
<evidence type="ECO:0000256" key="8">
    <source>
        <dbReference type="ARBA" id="ARBA00023270"/>
    </source>
</evidence>
<comment type="similarity">
    <text evidence="4">Belongs to the transaldolase family. Type 2 subfamily.</text>
</comment>
<dbReference type="InterPro" id="IPR013785">
    <property type="entry name" value="Aldolase_TIM"/>
</dbReference>
<dbReference type="EC" id="2.2.1.2" evidence="9"/>
<evidence type="ECO:0000313" key="9">
    <source>
        <dbReference type="EMBL" id="VAX35096.1"/>
    </source>
</evidence>
<evidence type="ECO:0000256" key="1">
    <source>
        <dbReference type="ARBA" id="ARBA00003518"/>
    </source>
</evidence>
<dbReference type="PANTHER" id="PTHR10683:SF31">
    <property type="entry name" value="TRANSALDOLASE"/>
    <property type="match status" value="1"/>
</dbReference>
<dbReference type="GO" id="GO:0004801">
    <property type="term" value="F:transaldolase activity"/>
    <property type="evidence" value="ECO:0007669"/>
    <property type="project" value="UniProtKB-EC"/>
</dbReference>
<evidence type="ECO:0000256" key="2">
    <source>
        <dbReference type="ARBA" id="ARBA00004496"/>
    </source>
</evidence>
<dbReference type="InterPro" id="IPR001585">
    <property type="entry name" value="TAL/FSA"/>
</dbReference>
<organism evidence="9">
    <name type="scientific">hydrothermal vent metagenome</name>
    <dbReference type="NCBI Taxonomy" id="652676"/>
    <lineage>
        <taxon>unclassified sequences</taxon>
        <taxon>metagenomes</taxon>
        <taxon>ecological metagenomes</taxon>
    </lineage>
</organism>
<dbReference type="AlphaFoldDB" id="A0A3B1CWS3"/>
<dbReference type="PANTHER" id="PTHR10683">
    <property type="entry name" value="TRANSALDOLASE"/>
    <property type="match status" value="1"/>
</dbReference>
<evidence type="ECO:0000256" key="6">
    <source>
        <dbReference type="ARBA" id="ARBA00022679"/>
    </source>
</evidence>
<evidence type="ECO:0000256" key="4">
    <source>
        <dbReference type="ARBA" id="ARBA00008426"/>
    </source>
</evidence>
<dbReference type="NCBIfam" id="TIGR00876">
    <property type="entry name" value="tal_mycobact"/>
    <property type="match status" value="1"/>
</dbReference>
<dbReference type="PIRSF" id="PIRSF036915">
    <property type="entry name" value="Trnald_Bac_Plnt"/>
    <property type="match status" value="1"/>
</dbReference>
<keyword evidence="7" id="KW-0570">Pentose shunt</keyword>
<comment type="subcellular location">
    <subcellularLocation>
        <location evidence="2">Cytoplasm</location>
    </subcellularLocation>
</comment>
<evidence type="ECO:0000256" key="5">
    <source>
        <dbReference type="ARBA" id="ARBA00022490"/>
    </source>
</evidence>
<dbReference type="InterPro" id="IPR004732">
    <property type="entry name" value="Transaldolase_2"/>
</dbReference>
<dbReference type="Gene3D" id="3.20.20.70">
    <property type="entry name" value="Aldolase class I"/>
    <property type="match status" value="1"/>
</dbReference>
<protein>
    <submittedName>
        <fullName evidence="9">Transaldolase</fullName>
        <ecNumber evidence="9">2.2.1.2</ecNumber>
    </submittedName>
</protein>
<dbReference type="GO" id="GO:0005737">
    <property type="term" value="C:cytoplasm"/>
    <property type="evidence" value="ECO:0007669"/>
    <property type="project" value="UniProtKB-SubCell"/>
</dbReference>
<dbReference type="GO" id="GO:0005975">
    <property type="term" value="P:carbohydrate metabolic process"/>
    <property type="evidence" value="ECO:0007669"/>
    <property type="project" value="InterPro"/>
</dbReference>
<dbReference type="CDD" id="cd00955">
    <property type="entry name" value="Transaldolase_like"/>
    <property type="match status" value="1"/>
</dbReference>
<dbReference type="NCBIfam" id="NF002881">
    <property type="entry name" value="PRK03343.1"/>
    <property type="match status" value="1"/>
</dbReference>
<dbReference type="Pfam" id="PF00923">
    <property type="entry name" value="TAL_FSA"/>
    <property type="match status" value="1"/>
</dbReference>
<keyword evidence="8" id="KW-0704">Schiff base</keyword>
<dbReference type="EMBL" id="UOGJ01000029">
    <property type="protein sequence ID" value="VAX35096.1"/>
    <property type="molecule type" value="Genomic_DNA"/>
</dbReference>
<reference evidence="9" key="1">
    <citation type="submission" date="2018-06" db="EMBL/GenBank/DDBJ databases">
        <authorList>
            <person name="Zhirakovskaya E."/>
        </authorList>
    </citation>
    <scope>NUCLEOTIDE SEQUENCE</scope>
</reference>
<dbReference type="GO" id="GO:0006098">
    <property type="term" value="P:pentose-phosphate shunt"/>
    <property type="evidence" value="ECO:0007669"/>
    <property type="project" value="UniProtKB-UniPathway"/>
</dbReference>
<evidence type="ECO:0000256" key="7">
    <source>
        <dbReference type="ARBA" id="ARBA00023126"/>
    </source>
</evidence>
<keyword evidence="6 9" id="KW-0808">Transferase</keyword>
<name>A0A3B1CWS3_9ZZZZ</name>
<dbReference type="SUPFAM" id="SSF51569">
    <property type="entry name" value="Aldolase"/>
    <property type="match status" value="1"/>
</dbReference>
<evidence type="ECO:0000256" key="3">
    <source>
        <dbReference type="ARBA" id="ARBA00004959"/>
    </source>
</evidence>